<dbReference type="Gene3D" id="1.10.12.10">
    <property type="entry name" value="Lyase 2-enoyl-coa Hydratase, Chain A, domain 2"/>
    <property type="match status" value="1"/>
</dbReference>
<dbReference type="UniPathway" id="UPA00659"/>
<comment type="similarity">
    <text evidence="2">Belongs to the enoyl-CoA hydratase/isomerase family.</text>
</comment>
<dbReference type="Proteomes" id="UP000218332">
    <property type="component" value="Unassembled WGS sequence"/>
</dbReference>
<dbReference type="RefSeq" id="WP_095611124.1">
    <property type="nucleotide sequence ID" value="NZ_NMPM01000048.1"/>
</dbReference>
<feature type="region of interest" description="Disordered" evidence="6">
    <location>
        <begin position="251"/>
        <end position="271"/>
    </location>
</feature>
<dbReference type="PANTHER" id="PTHR43149:SF1">
    <property type="entry name" value="DELTA(3,5)-DELTA(2,4)-DIENOYL-COA ISOMERASE, MITOCHONDRIAL"/>
    <property type="match status" value="1"/>
</dbReference>
<evidence type="ECO:0000256" key="4">
    <source>
        <dbReference type="ARBA" id="ARBA00023098"/>
    </source>
</evidence>
<evidence type="ECO:0000256" key="2">
    <source>
        <dbReference type="ARBA" id="ARBA00005254"/>
    </source>
</evidence>
<proteinExistence type="inferred from homology"/>
<sequence length="271" mass="30226">MSHESVDRVLLDIEDGIATVILNRPDKYNGLDMPMFEAITRTAKRLRHDRSLRAVVLLGAGDAFCSGLDVATVSKNPLNFLKLLAKPGRRISNMAQDVGYQWRQLPVPVIAVTHGYCFGGGLQLALGADFRFSTRDCEFAIMESKWGLIPDMSLMTTLPDLMPMDQAKELAMTARRVKGDEAKSLGLVTRLSDDPFNDARAFAKELANRSPDAMSATKQLFNNAWRAGDKTALAEETRLQKKILARTNQRTAVARNTSDPERPYQNRRWGL</sequence>
<comment type="caution">
    <text evidence="7">The sequence shown here is derived from an EMBL/GenBank/DDBJ whole genome shotgun (WGS) entry which is preliminary data.</text>
</comment>
<dbReference type="Pfam" id="PF00378">
    <property type="entry name" value="ECH_1"/>
    <property type="match status" value="1"/>
</dbReference>
<evidence type="ECO:0000256" key="6">
    <source>
        <dbReference type="SAM" id="MobiDB-lite"/>
    </source>
</evidence>
<evidence type="ECO:0000313" key="7">
    <source>
        <dbReference type="EMBL" id="PAV25779.1"/>
    </source>
</evidence>
<keyword evidence="5" id="KW-0413">Isomerase</keyword>
<evidence type="ECO:0000256" key="3">
    <source>
        <dbReference type="ARBA" id="ARBA00022832"/>
    </source>
</evidence>
<dbReference type="AlphaFoldDB" id="A0A2A2I225"/>
<dbReference type="SUPFAM" id="SSF52096">
    <property type="entry name" value="ClpP/crotonase"/>
    <property type="match status" value="1"/>
</dbReference>
<name>A0A2A2I225_9GAMM</name>
<dbReference type="Gene3D" id="3.90.226.10">
    <property type="entry name" value="2-enoyl-CoA Hydratase, Chain A, domain 1"/>
    <property type="match status" value="1"/>
</dbReference>
<gene>
    <name evidence="7" type="ORF">CF392_09000</name>
</gene>
<dbReference type="NCBIfam" id="NF005699">
    <property type="entry name" value="PRK07509.1"/>
    <property type="match status" value="1"/>
</dbReference>
<dbReference type="GO" id="GO:0016853">
    <property type="term" value="F:isomerase activity"/>
    <property type="evidence" value="ECO:0007669"/>
    <property type="project" value="UniProtKB-KW"/>
</dbReference>
<reference evidence="7 8" key="1">
    <citation type="submission" date="2017-07" db="EMBL/GenBank/DDBJ databases">
        <title>Tamlnaduibacter salinus (Mi-7) genome sequencing.</title>
        <authorList>
            <person name="Verma A."/>
            <person name="Krishnamurthi S."/>
        </authorList>
    </citation>
    <scope>NUCLEOTIDE SEQUENCE [LARGE SCALE GENOMIC DNA]</scope>
    <source>
        <strain evidence="7 8">Mi-7</strain>
    </source>
</reference>
<dbReference type="InterPro" id="IPR001753">
    <property type="entry name" value="Enoyl-CoA_hydra/iso"/>
</dbReference>
<dbReference type="EMBL" id="NMPM01000048">
    <property type="protein sequence ID" value="PAV25779.1"/>
    <property type="molecule type" value="Genomic_DNA"/>
</dbReference>
<dbReference type="GO" id="GO:0006635">
    <property type="term" value="P:fatty acid beta-oxidation"/>
    <property type="evidence" value="ECO:0007669"/>
    <property type="project" value="UniProtKB-UniPathway"/>
</dbReference>
<accession>A0A2A2I225</accession>
<dbReference type="InterPro" id="IPR014748">
    <property type="entry name" value="Enoyl-CoA_hydra_C"/>
</dbReference>
<dbReference type="InterPro" id="IPR029045">
    <property type="entry name" value="ClpP/crotonase-like_dom_sf"/>
</dbReference>
<comment type="pathway">
    <text evidence="1">Lipid metabolism; fatty acid beta-oxidation.</text>
</comment>
<organism evidence="7 8">
    <name type="scientific">Tamilnaduibacter salinus</name>
    <dbReference type="NCBI Taxonomy" id="1484056"/>
    <lineage>
        <taxon>Bacteria</taxon>
        <taxon>Pseudomonadati</taxon>
        <taxon>Pseudomonadota</taxon>
        <taxon>Gammaproteobacteria</taxon>
        <taxon>Pseudomonadales</taxon>
        <taxon>Marinobacteraceae</taxon>
        <taxon>Tamilnaduibacter</taxon>
    </lineage>
</organism>
<keyword evidence="8" id="KW-1185">Reference proteome</keyword>
<keyword evidence="4" id="KW-0443">Lipid metabolism</keyword>
<keyword evidence="3" id="KW-0276">Fatty acid metabolism</keyword>
<evidence type="ECO:0000256" key="1">
    <source>
        <dbReference type="ARBA" id="ARBA00005005"/>
    </source>
</evidence>
<protein>
    <submittedName>
        <fullName evidence="7">Enoyl-CoA hydratase</fullName>
    </submittedName>
</protein>
<evidence type="ECO:0000313" key="8">
    <source>
        <dbReference type="Proteomes" id="UP000218332"/>
    </source>
</evidence>
<dbReference type="InterPro" id="IPR045002">
    <property type="entry name" value="Ech1-like"/>
</dbReference>
<dbReference type="PANTHER" id="PTHR43149">
    <property type="entry name" value="ENOYL-COA HYDRATASE"/>
    <property type="match status" value="1"/>
</dbReference>
<dbReference type="CDD" id="cd06558">
    <property type="entry name" value="crotonase-like"/>
    <property type="match status" value="1"/>
</dbReference>
<evidence type="ECO:0000256" key="5">
    <source>
        <dbReference type="ARBA" id="ARBA00023235"/>
    </source>
</evidence>